<keyword evidence="2" id="KW-1185">Reference proteome</keyword>
<dbReference type="EMBL" id="MF042360">
    <property type="protein sequence ID" value="ARV76839.1"/>
    <property type="molecule type" value="Genomic_DNA"/>
</dbReference>
<reference evidence="1 2" key="1">
    <citation type="submission" date="2017-05" db="EMBL/GenBank/DDBJ databases">
        <authorList>
            <person name="Song R."/>
            <person name="Chenine A.L."/>
            <person name="Ruprecht R.M."/>
        </authorList>
    </citation>
    <scope>NUCLEOTIDE SEQUENCE [LARGE SCALE GENOMIC DNA]</scope>
</reference>
<gene>
    <name evidence="1" type="ORF">PHABIO_208</name>
</gene>
<proteinExistence type="predicted"/>
<organism evidence="1 2">
    <name type="scientific">Pseudomonas phage Phabio</name>
    <dbReference type="NCBI Taxonomy" id="2006668"/>
    <lineage>
        <taxon>Viruses</taxon>
        <taxon>Duplodnaviria</taxon>
        <taxon>Heunggongvirae</taxon>
        <taxon>Uroviricota</taxon>
        <taxon>Caudoviricetes</taxon>
        <taxon>Chimalliviridae</taxon>
        <taxon>Phabiovirus</taxon>
        <taxon>Phabiovirus phabio</taxon>
    </lineage>
</organism>
<evidence type="ECO:0000313" key="1">
    <source>
        <dbReference type="EMBL" id="ARV76839.1"/>
    </source>
</evidence>
<accession>A0A1Y0SZ99</accession>
<protein>
    <submittedName>
        <fullName evidence="1">Uncharacterized protein</fullName>
    </submittedName>
</protein>
<sequence>MSEENEIYRESYAHLFNKLNGLHVYSIQGDENSIDLYDPRLFHVRYAPMSIQYEILEGQLHIAEDGTITDDWKIVLLTDRKQMVLERSLNMAAETKITSVYPIATQINILSRTIKKIAEAAGIETEELDEMVSYIDHCITTNQIHKEFYRGSEDVEYITDEAVAAHKSRAMEGGIHEWLGARPINGGRIFGSDS</sequence>
<evidence type="ECO:0000313" key="2">
    <source>
        <dbReference type="Proteomes" id="UP000225448"/>
    </source>
</evidence>
<dbReference type="Proteomes" id="UP000225448">
    <property type="component" value="Segment"/>
</dbReference>
<name>A0A1Y0SZ99_9CAUD</name>